<dbReference type="GO" id="GO:0004714">
    <property type="term" value="F:transmembrane receptor protein tyrosine kinase activity"/>
    <property type="evidence" value="ECO:0007669"/>
    <property type="project" value="TreeGrafter"/>
</dbReference>
<evidence type="ECO:0000313" key="3">
    <source>
        <dbReference type="Proteomes" id="UP000683360"/>
    </source>
</evidence>
<keyword evidence="3" id="KW-1185">Reference proteome</keyword>
<comment type="caution">
    <text evidence="2">The sequence shown here is derived from an EMBL/GenBank/DDBJ whole genome shotgun (WGS) entry which is preliminary data.</text>
</comment>
<dbReference type="PANTHER" id="PTHR24416:SF620">
    <property type="entry name" value="TYROSINE-PROTEIN KINASE RECEPTOR TORSO"/>
    <property type="match status" value="1"/>
</dbReference>
<dbReference type="GO" id="GO:0043235">
    <property type="term" value="C:receptor complex"/>
    <property type="evidence" value="ECO:0007669"/>
    <property type="project" value="TreeGrafter"/>
</dbReference>
<dbReference type="AlphaFoldDB" id="A0A8S3R4I8"/>
<dbReference type="GO" id="GO:0005524">
    <property type="term" value="F:ATP binding"/>
    <property type="evidence" value="ECO:0007669"/>
    <property type="project" value="InterPro"/>
</dbReference>
<dbReference type="InterPro" id="IPR001245">
    <property type="entry name" value="Ser-Thr/Tyr_kinase_cat_dom"/>
</dbReference>
<dbReference type="GO" id="GO:0007169">
    <property type="term" value="P:cell surface receptor protein tyrosine kinase signaling pathway"/>
    <property type="evidence" value="ECO:0007669"/>
    <property type="project" value="TreeGrafter"/>
</dbReference>
<gene>
    <name evidence="2" type="ORF">MEDL_16699</name>
</gene>
<proteinExistence type="predicted"/>
<name>A0A8S3R4I8_MYTED</name>
<dbReference type="InterPro" id="IPR000719">
    <property type="entry name" value="Prot_kinase_dom"/>
</dbReference>
<dbReference type="EMBL" id="CAJPWZ010000876">
    <property type="protein sequence ID" value="CAG2202095.1"/>
    <property type="molecule type" value="Genomic_DNA"/>
</dbReference>
<dbReference type="OrthoDB" id="28230at2759"/>
<dbReference type="PANTHER" id="PTHR24416">
    <property type="entry name" value="TYROSINE-PROTEIN KINASE RECEPTOR"/>
    <property type="match status" value="1"/>
</dbReference>
<organism evidence="2 3">
    <name type="scientific">Mytilus edulis</name>
    <name type="common">Blue mussel</name>
    <dbReference type="NCBI Taxonomy" id="6550"/>
    <lineage>
        <taxon>Eukaryota</taxon>
        <taxon>Metazoa</taxon>
        <taxon>Spiralia</taxon>
        <taxon>Lophotrochozoa</taxon>
        <taxon>Mollusca</taxon>
        <taxon>Bivalvia</taxon>
        <taxon>Autobranchia</taxon>
        <taxon>Pteriomorphia</taxon>
        <taxon>Mytilida</taxon>
        <taxon>Mytiloidea</taxon>
        <taxon>Mytilidae</taxon>
        <taxon>Mytilinae</taxon>
        <taxon>Mytilus</taxon>
    </lineage>
</organism>
<dbReference type="InterPro" id="IPR020635">
    <property type="entry name" value="Tyr_kinase_cat_dom"/>
</dbReference>
<dbReference type="PROSITE" id="PS50011">
    <property type="entry name" value="PROTEIN_KINASE_DOM"/>
    <property type="match status" value="1"/>
</dbReference>
<dbReference type="Proteomes" id="UP000683360">
    <property type="component" value="Unassembled WGS sequence"/>
</dbReference>
<dbReference type="PRINTS" id="PR00109">
    <property type="entry name" value="TYRKINASE"/>
</dbReference>
<dbReference type="SMART" id="SM00219">
    <property type="entry name" value="TyrKc"/>
    <property type="match status" value="1"/>
</dbReference>
<dbReference type="SUPFAM" id="SSF56112">
    <property type="entry name" value="Protein kinase-like (PK-like)"/>
    <property type="match status" value="1"/>
</dbReference>
<dbReference type="Pfam" id="PF07714">
    <property type="entry name" value="PK_Tyr_Ser-Thr"/>
    <property type="match status" value="1"/>
</dbReference>
<dbReference type="InterPro" id="IPR011009">
    <property type="entry name" value="Kinase-like_dom_sf"/>
</dbReference>
<sequence length="207" mass="23625">MLAVALTYTNYNDGGFGHLNDLQRWRFGSPIRTTILAGSPPINTNYNVGGFAHLYKLQPLRILLPIQTTTLHWRWSFGIVLWEIVTLGGSPYPGIPNKDLFKLLKEGYRMEKPENCSLEVYQLMLSVWHPNPYCRPSFTELRKKLEAMLEQTKPYINLSVAVSKDYYELSSISDHSDRGSLDTTEHTTYVEMSATDSILTYETPLNG</sequence>
<evidence type="ECO:0000259" key="1">
    <source>
        <dbReference type="PROSITE" id="PS50011"/>
    </source>
</evidence>
<dbReference type="FunFam" id="1.10.510.10:FF:001346">
    <property type="entry name" value="Uncharacterized protein"/>
    <property type="match status" value="1"/>
</dbReference>
<feature type="domain" description="Protein kinase" evidence="1">
    <location>
        <begin position="1"/>
        <end position="156"/>
    </location>
</feature>
<dbReference type="Gene3D" id="1.10.510.10">
    <property type="entry name" value="Transferase(Phosphotransferase) domain 1"/>
    <property type="match status" value="1"/>
</dbReference>
<accession>A0A8S3R4I8</accession>
<reference evidence="2" key="1">
    <citation type="submission" date="2021-03" db="EMBL/GenBank/DDBJ databases">
        <authorList>
            <person name="Bekaert M."/>
        </authorList>
    </citation>
    <scope>NUCLEOTIDE SEQUENCE</scope>
</reference>
<dbReference type="GO" id="GO:0005886">
    <property type="term" value="C:plasma membrane"/>
    <property type="evidence" value="ECO:0007669"/>
    <property type="project" value="TreeGrafter"/>
</dbReference>
<evidence type="ECO:0000313" key="2">
    <source>
        <dbReference type="EMBL" id="CAG2202095.1"/>
    </source>
</evidence>
<protein>
    <recommendedName>
        <fullName evidence="1">Protein kinase domain-containing protein</fullName>
    </recommendedName>
</protein>
<dbReference type="InterPro" id="IPR050122">
    <property type="entry name" value="RTK"/>
</dbReference>